<proteinExistence type="predicted"/>
<protein>
    <submittedName>
        <fullName evidence="3">Uncharacterized protein</fullName>
    </submittedName>
</protein>
<dbReference type="Proteomes" id="UP000663874">
    <property type="component" value="Unassembled WGS sequence"/>
</dbReference>
<dbReference type="AlphaFoldDB" id="A0A819WSB1"/>
<keyword evidence="1" id="KW-0175">Coiled coil</keyword>
<comment type="caution">
    <text evidence="3">The sequence shown here is derived from an EMBL/GenBank/DDBJ whole genome shotgun (WGS) entry which is preliminary data.</text>
</comment>
<feature type="compositionally biased region" description="Basic residues" evidence="2">
    <location>
        <begin position="261"/>
        <end position="271"/>
    </location>
</feature>
<feature type="region of interest" description="Disordered" evidence="2">
    <location>
        <begin position="258"/>
        <end position="284"/>
    </location>
</feature>
<gene>
    <name evidence="3" type="ORF">FNK824_LOCUS32674</name>
</gene>
<feature type="non-terminal residue" evidence="3">
    <location>
        <position position="1"/>
    </location>
</feature>
<feature type="coiled-coil region" evidence="1">
    <location>
        <begin position="218"/>
        <end position="249"/>
    </location>
</feature>
<name>A0A819WSB1_9BILA</name>
<organism evidence="3 4">
    <name type="scientific">Rotaria sordida</name>
    <dbReference type="NCBI Taxonomy" id="392033"/>
    <lineage>
        <taxon>Eukaryota</taxon>
        <taxon>Metazoa</taxon>
        <taxon>Spiralia</taxon>
        <taxon>Gnathifera</taxon>
        <taxon>Rotifera</taxon>
        <taxon>Eurotatoria</taxon>
        <taxon>Bdelloidea</taxon>
        <taxon>Philodinida</taxon>
        <taxon>Philodinidae</taxon>
        <taxon>Rotaria</taxon>
    </lineage>
</organism>
<dbReference type="EMBL" id="CAJOBE010011376">
    <property type="protein sequence ID" value="CAF4129532.1"/>
    <property type="molecule type" value="Genomic_DNA"/>
</dbReference>
<evidence type="ECO:0000256" key="2">
    <source>
        <dbReference type="SAM" id="MobiDB-lite"/>
    </source>
</evidence>
<sequence length="342" mass="40367">VPFIAAALSWHQRHINLGHEFILDTTDKILTQIRDLIDIDEPGINQDLLVANISEKIFFDYQSTKRNIDDTYEQGINEVFNQYKNIISSRVASGDIPDQCVKEIVCAIEQFKNRLLIRAEKMTNGNRIDRMFKLIENHLKEKGYNSKKLDSTKDEFKQLINNLLDNNEFNNLDDEKKADFVQTKFQKMILNKYNNDPNVQTIVDKTQSSTLPITRSYIEKLKTNQEDQKANLNEKVQSYQMKQQEQRDSMKSESIMTPKLHSSHQRTKKLNSNHDTTPTITKHIPNDFNEKEYKQKFYHSRKENDYDSQQLLNNIIPFTNCPDYDPYRNYEQYKAKCLHNNK</sequence>
<evidence type="ECO:0000256" key="1">
    <source>
        <dbReference type="SAM" id="Coils"/>
    </source>
</evidence>
<evidence type="ECO:0000313" key="3">
    <source>
        <dbReference type="EMBL" id="CAF4129532.1"/>
    </source>
</evidence>
<accession>A0A819WSB1</accession>
<reference evidence="3" key="1">
    <citation type="submission" date="2021-02" db="EMBL/GenBank/DDBJ databases">
        <authorList>
            <person name="Nowell W R."/>
        </authorList>
    </citation>
    <scope>NUCLEOTIDE SEQUENCE</scope>
</reference>
<evidence type="ECO:0000313" key="4">
    <source>
        <dbReference type="Proteomes" id="UP000663874"/>
    </source>
</evidence>